<proteinExistence type="inferred from homology"/>
<dbReference type="GO" id="GO:0016757">
    <property type="term" value="F:glycosyltransferase activity"/>
    <property type="evidence" value="ECO:0007669"/>
    <property type="project" value="UniProtKB-KW"/>
</dbReference>
<feature type="transmembrane region" description="Helical" evidence="4">
    <location>
        <begin position="16"/>
        <end position="37"/>
    </location>
</feature>
<comment type="caution">
    <text evidence="5">The sequence shown here is derived from an EMBL/GenBank/DDBJ whole genome shotgun (WGS) entry which is preliminary data.</text>
</comment>
<organism evidence="5 6">
    <name type="scientific">Butyricicoccus intestinisimiae</name>
    <dbReference type="NCBI Taxonomy" id="2841509"/>
    <lineage>
        <taxon>Bacteria</taxon>
        <taxon>Bacillati</taxon>
        <taxon>Bacillota</taxon>
        <taxon>Clostridia</taxon>
        <taxon>Eubacteriales</taxon>
        <taxon>Butyricicoccaceae</taxon>
        <taxon>Butyricicoccus</taxon>
    </lineage>
</organism>
<evidence type="ECO:0000256" key="1">
    <source>
        <dbReference type="ARBA" id="ARBA00006739"/>
    </source>
</evidence>
<reference evidence="5 6" key="1">
    <citation type="submission" date="2021-06" db="EMBL/GenBank/DDBJ databases">
        <authorList>
            <person name="Sun Q."/>
            <person name="Li D."/>
        </authorList>
    </citation>
    <scope>NUCLEOTIDE SEQUENCE [LARGE SCALE GENOMIC DNA]</scope>
    <source>
        <strain evidence="5 6">MSJd-7</strain>
    </source>
</reference>
<dbReference type="CDD" id="cd06438">
    <property type="entry name" value="EpsO_like"/>
    <property type="match status" value="1"/>
</dbReference>
<keyword evidence="4" id="KW-0812">Transmembrane</keyword>
<dbReference type="EMBL" id="JAHLQI010000009">
    <property type="protein sequence ID" value="MBU5491442.1"/>
    <property type="molecule type" value="Genomic_DNA"/>
</dbReference>
<evidence type="ECO:0000313" key="6">
    <source>
        <dbReference type="Proteomes" id="UP000783588"/>
    </source>
</evidence>
<evidence type="ECO:0000256" key="3">
    <source>
        <dbReference type="ARBA" id="ARBA00022679"/>
    </source>
</evidence>
<comment type="similarity">
    <text evidence="1">Belongs to the glycosyltransferase 2 family.</text>
</comment>
<feature type="transmembrane region" description="Helical" evidence="4">
    <location>
        <begin position="209"/>
        <end position="229"/>
    </location>
</feature>
<dbReference type="Pfam" id="PF13641">
    <property type="entry name" value="Glyco_tranf_2_3"/>
    <property type="match status" value="1"/>
</dbReference>
<sequence length="436" mass="49782">MRKGIAVNLIIHMNTLVITIISILYIYQMGYIGVVFIGEYIHKRRKKNHAEPLVKTNRYAAIISARNESGVIGQLLDTIRAQTYPAEFLDAIVIADNCTDDTAQVARDHGAIVYERFNKELVGKGYALDYLFDKLKKGVGDDYYDAYVIIDADNLLDEHFFEAVNKTFCQGYRIMTTYRNSKNFATNWISAGYSLWFMREAKFLNNARMMLGTSCAVSGTGFVVASAVIRERGGWPYHLLTEDIEFTVDTVIHGEMIGYCGDAMLYDEQPTTFSQSWTQRMRWAKGFYQIVANYGGKLSRGIVTKHHIKKLASYDLTMTVMPGMLITMGILALDIAMLLMGVFGSLYMPHMIQTMLSSLGFWLLGYYGSLFLMGLVTMITERKKIRNCPTWKRVLYTFTFPLFQLTYLPIAVAALFRKVEWKPIKHEVSKTLDEIR</sequence>
<feature type="transmembrane region" description="Helical" evidence="4">
    <location>
        <begin position="359"/>
        <end position="379"/>
    </location>
</feature>
<protein>
    <submittedName>
        <fullName evidence="5">Glycosyltransferase</fullName>
        <ecNumber evidence="5">2.4.-.-</ecNumber>
    </submittedName>
</protein>
<dbReference type="EC" id="2.4.-.-" evidence="5"/>
<accession>A0ABS6EV36</accession>
<name>A0ABS6EV36_9FIRM</name>
<evidence type="ECO:0000256" key="2">
    <source>
        <dbReference type="ARBA" id="ARBA00022676"/>
    </source>
</evidence>
<keyword evidence="6" id="KW-1185">Reference proteome</keyword>
<dbReference type="PANTHER" id="PTHR43630">
    <property type="entry name" value="POLY-BETA-1,6-N-ACETYL-D-GLUCOSAMINE SYNTHASE"/>
    <property type="match status" value="1"/>
</dbReference>
<dbReference type="PANTHER" id="PTHR43630:SF1">
    <property type="entry name" value="POLY-BETA-1,6-N-ACETYL-D-GLUCOSAMINE SYNTHASE"/>
    <property type="match status" value="1"/>
</dbReference>
<evidence type="ECO:0000256" key="4">
    <source>
        <dbReference type="SAM" id="Phobius"/>
    </source>
</evidence>
<keyword evidence="3 5" id="KW-0808">Transferase</keyword>
<keyword evidence="4" id="KW-1133">Transmembrane helix</keyword>
<evidence type="ECO:0000313" key="5">
    <source>
        <dbReference type="EMBL" id="MBU5491442.1"/>
    </source>
</evidence>
<dbReference type="Proteomes" id="UP000783588">
    <property type="component" value="Unassembled WGS sequence"/>
</dbReference>
<feature type="transmembrane region" description="Helical" evidence="4">
    <location>
        <begin position="324"/>
        <end position="347"/>
    </location>
</feature>
<feature type="transmembrane region" description="Helical" evidence="4">
    <location>
        <begin position="394"/>
        <end position="416"/>
    </location>
</feature>
<gene>
    <name evidence="5" type="ORF">KQI75_12605</name>
</gene>
<keyword evidence="2 5" id="KW-0328">Glycosyltransferase</keyword>
<keyword evidence="4" id="KW-0472">Membrane</keyword>